<accession>A0ABQ6HAH0</accession>
<name>A0ABQ6HAH0_9GAMM</name>
<evidence type="ECO:0000313" key="2">
    <source>
        <dbReference type="EMBL" id="GLX83451.1"/>
    </source>
</evidence>
<keyword evidence="1" id="KW-0732">Signal</keyword>
<dbReference type="Pfam" id="PF13211">
    <property type="entry name" value="DUF4019"/>
    <property type="match status" value="1"/>
</dbReference>
<sequence length="131" mass="14936">MKYMTLILSLFISAQVLAMNSQGLQIANDWLKVIDAGDYSQSWHQTDDFFKAQLPQEKWQSALQDVRTPLGEVRSRTEISNNAYNALPGVPDGEYLVIQYKTEFEHKASSIETLTLSKKSGQWMPVGYFIK</sequence>
<comment type="caution">
    <text evidence="2">The sequence shown here is derived from an EMBL/GenBank/DDBJ whole genome shotgun (WGS) entry which is preliminary data.</text>
</comment>
<dbReference type="RefSeq" id="WP_284208884.1">
    <property type="nucleotide sequence ID" value="NZ_BSSU01000015.1"/>
</dbReference>
<proteinExistence type="predicted"/>
<organism evidence="2 3">
    <name type="scientific">Thalassotalea eurytherma</name>
    <dbReference type="NCBI Taxonomy" id="1144278"/>
    <lineage>
        <taxon>Bacteria</taxon>
        <taxon>Pseudomonadati</taxon>
        <taxon>Pseudomonadota</taxon>
        <taxon>Gammaproteobacteria</taxon>
        <taxon>Alteromonadales</taxon>
        <taxon>Colwelliaceae</taxon>
        <taxon>Thalassotalea</taxon>
    </lineage>
</organism>
<dbReference type="Proteomes" id="UP001157133">
    <property type="component" value="Unassembled WGS sequence"/>
</dbReference>
<evidence type="ECO:0000256" key="1">
    <source>
        <dbReference type="SAM" id="SignalP"/>
    </source>
</evidence>
<keyword evidence="3" id="KW-1185">Reference proteome</keyword>
<reference evidence="2 3" key="1">
    <citation type="submission" date="2023-03" db="EMBL/GenBank/DDBJ databases">
        <title>Draft genome sequence of Thalassotalea eurytherma JCM 18482T.</title>
        <authorList>
            <person name="Sawabe T."/>
        </authorList>
    </citation>
    <scope>NUCLEOTIDE SEQUENCE [LARGE SCALE GENOMIC DNA]</scope>
    <source>
        <strain evidence="2 3">JCM 18482</strain>
    </source>
</reference>
<evidence type="ECO:0000313" key="3">
    <source>
        <dbReference type="Proteomes" id="UP001157133"/>
    </source>
</evidence>
<evidence type="ECO:0008006" key="4">
    <source>
        <dbReference type="Google" id="ProtNLM"/>
    </source>
</evidence>
<dbReference type="InterPro" id="IPR025091">
    <property type="entry name" value="DUF4019"/>
</dbReference>
<gene>
    <name evidence="2" type="ORF">theurythT_29040</name>
</gene>
<protein>
    <recommendedName>
        <fullName evidence="4">DUF4019 domain-containing protein</fullName>
    </recommendedName>
</protein>
<dbReference type="EMBL" id="BSSU01000015">
    <property type="protein sequence ID" value="GLX83451.1"/>
    <property type="molecule type" value="Genomic_DNA"/>
</dbReference>
<feature type="signal peptide" evidence="1">
    <location>
        <begin position="1"/>
        <end position="18"/>
    </location>
</feature>
<feature type="chain" id="PRO_5046653332" description="DUF4019 domain-containing protein" evidence="1">
    <location>
        <begin position="19"/>
        <end position="131"/>
    </location>
</feature>